<sequence length="95" mass="10075">MDNERCAGRSVHSQGTRCGDPVQGSGSVPARPASGGADAIRFFAPNSVSLYSRPDVWASIQTSQDAGSAFLATERGSQRVHGSIGLCQQPFWYCL</sequence>
<accession>A0A087SL34</accession>
<dbReference type="EMBL" id="KL662128">
    <property type="protein sequence ID" value="KFM26438.1"/>
    <property type="molecule type" value="Genomic_DNA"/>
</dbReference>
<evidence type="ECO:0000313" key="2">
    <source>
        <dbReference type="EMBL" id="KFM26438.1"/>
    </source>
</evidence>
<dbReference type="Proteomes" id="UP000028924">
    <property type="component" value="Unassembled WGS sequence"/>
</dbReference>
<name>A0A087SL34_AUXPR</name>
<reference evidence="2 3" key="1">
    <citation type="journal article" date="2014" name="BMC Genomics">
        <title>Oil accumulation mechanisms of the oleaginous microalga Chlorella protothecoides revealed through its genome, transcriptomes, and proteomes.</title>
        <authorList>
            <person name="Gao C."/>
            <person name="Wang Y."/>
            <person name="Shen Y."/>
            <person name="Yan D."/>
            <person name="He X."/>
            <person name="Dai J."/>
            <person name="Wu Q."/>
        </authorList>
    </citation>
    <scope>NUCLEOTIDE SEQUENCE [LARGE SCALE GENOMIC DNA]</scope>
    <source>
        <strain evidence="2 3">0710</strain>
    </source>
</reference>
<evidence type="ECO:0000256" key="1">
    <source>
        <dbReference type="SAM" id="MobiDB-lite"/>
    </source>
</evidence>
<dbReference type="GeneID" id="23614047"/>
<evidence type="ECO:0000313" key="3">
    <source>
        <dbReference type="Proteomes" id="UP000028924"/>
    </source>
</evidence>
<proteinExistence type="predicted"/>
<dbReference type="KEGG" id="apro:F751_2656"/>
<gene>
    <name evidence="2" type="ORF">F751_2656</name>
</gene>
<dbReference type="AlphaFoldDB" id="A0A087SL34"/>
<protein>
    <submittedName>
        <fullName evidence="2">Uncharacterized protein</fullName>
    </submittedName>
</protein>
<organism evidence="2 3">
    <name type="scientific">Auxenochlorella protothecoides</name>
    <name type="common">Green microalga</name>
    <name type="synonym">Chlorella protothecoides</name>
    <dbReference type="NCBI Taxonomy" id="3075"/>
    <lineage>
        <taxon>Eukaryota</taxon>
        <taxon>Viridiplantae</taxon>
        <taxon>Chlorophyta</taxon>
        <taxon>core chlorophytes</taxon>
        <taxon>Trebouxiophyceae</taxon>
        <taxon>Chlorellales</taxon>
        <taxon>Chlorellaceae</taxon>
        <taxon>Auxenochlorella</taxon>
    </lineage>
</organism>
<feature type="region of interest" description="Disordered" evidence="1">
    <location>
        <begin position="1"/>
        <end position="33"/>
    </location>
</feature>
<dbReference type="RefSeq" id="XP_011399370.1">
    <property type="nucleotide sequence ID" value="XM_011401068.1"/>
</dbReference>
<keyword evidence="3" id="KW-1185">Reference proteome</keyword>